<dbReference type="STRING" id="1661398.A0A482W7C7"/>
<dbReference type="SUPFAM" id="SSF48452">
    <property type="entry name" value="TPR-like"/>
    <property type="match status" value="1"/>
</dbReference>
<sequence>MKKWTEPEECPSKITQESLMTKYRIPVHHFEYSYIEKCEDGKELEKIVQVLRSGQEGCFPDLTQFAENRLSVIKPKSKLLRKVCPAITKEALSKEERNELTEDLTQWVANVSKDDDGLVSYKNRKADRTLPEVRETKEKMVNENKKKLPNRIASTDYSSWNKYDVDTEILKIDLEEENMKKSQKEKKKNSSKKTVQFKEFTTDIEALHQANYEKDKGNEFFKAGDYKEALRHYTNSINCKPILASFTNRALTNIKLKNYKNAIDDCHSALAIDPDNVKSLVRKAQALDGLEQHHEALETIERAIKIDPNNNLAQDLAVKLRKQSGVILKNTRFKVEDIENEEKGKVIIPIPGTSSMSPPYYITCSENNPERVKEEIIRVNTPSQIVHLISIDNSDAEDDYCTVNHLKSICTNNNTSSEVHNKSKDIETNLNDRINELQVENVNKKNSKEVMKDDKHAGGEPYIKDNESIDMPEDIHSPYSFLKTWNSTNFDKTLEQHASILRSIDMNRIVDVIGCKLDNAMLSTIVKCLCVHFAVPGEVERLHFILENIVKLPRFDIISMMMSSDDRNCVNVLVNFLKQHGKCVSQEVINKFFN</sequence>
<reference evidence="7 8" key="1">
    <citation type="submission" date="2017-03" db="EMBL/GenBank/DDBJ databases">
        <title>Genome of the blue death feigning beetle - Asbolus verrucosus.</title>
        <authorList>
            <person name="Rider S.D."/>
        </authorList>
    </citation>
    <scope>NUCLEOTIDE SEQUENCE [LARGE SCALE GENOMIC DNA]</scope>
    <source>
        <strain evidence="7">Butters</strain>
        <tissue evidence="7">Head and leg muscle</tissue>
    </source>
</reference>
<comment type="subcellular location">
    <subcellularLocation>
        <location evidence="1">Cytoplasm</location>
    </subcellularLocation>
</comment>
<dbReference type="PANTHER" id="PTHR45984">
    <property type="entry name" value="RNA (RNA) POLYMERASE II ASSOCIATED PROTEIN HOMOLOG"/>
    <property type="match status" value="1"/>
</dbReference>
<keyword evidence="3" id="KW-0677">Repeat</keyword>
<feature type="domain" description="RNA-polymerase II-associated protein 3-like C-terminal" evidence="6">
    <location>
        <begin position="476"/>
        <end position="567"/>
    </location>
</feature>
<dbReference type="Proteomes" id="UP000292052">
    <property type="component" value="Unassembled WGS sequence"/>
</dbReference>
<dbReference type="Pfam" id="PF14559">
    <property type="entry name" value="TPR_19"/>
    <property type="match status" value="1"/>
</dbReference>
<dbReference type="GO" id="GO:0005739">
    <property type="term" value="C:mitochondrion"/>
    <property type="evidence" value="ECO:0007669"/>
    <property type="project" value="TreeGrafter"/>
</dbReference>
<evidence type="ECO:0000313" key="8">
    <source>
        <dbReference type="Proteomes" id="UP000292052"/>
    </source>
</evidence>
<dbReference type="InterPro" id="IPR019734">
    <property type="entry name" value="TPR_rpt"/>
</dbReference>
<dbReference type="PROSITE" id="PS50005">
    <property type="entry name" value="TPR"/>
    <property type="match status" value="2"/>
</dbReference>
<evidence type="ECO:0000256" key="4">
    <source>
        <dbReference type="ARBA" id="ARBA00022803"/>
    </source>
</evidence>
<dbReference type="Gene3D" id="1.25.40.10">
    <property type="entry name" value="Tetratricopeptide repeat domain"/>
    <property type="match status" value="1"/>
</dbReference>
<organism evidence="7 8">
    <name type="scientific">Asbolus verrucosus</name>
    <name type="common">Desert ironclad beetle</name>
    <dbReference type="NCBI Taxonomy" id="1661398"/>
    <lineage>
        <taxon>Eukaryota</taxon>
        <taxon>Metazoa</taxon>
        <taxon>Ecdysozoa</taxon>
        <taxon>Arthropoda</taxon>
        <taxon>Hexapoda</taxon>
        <taxon>Insecta</taxon>
        <taxon>Pterygota</taxon>
        <taxon>Neoptera</taxon>
        <taxon>Endopterygota</taxon>
        <taxon>Coleoptera</taxon>
        <taxon>Polyphaga</taxon>
        <taxon>Cucujiformia</taxon>
        <taxon>Tenebrionidae</taxon>
        <taxon>Pimeliinae</taxon>
        <taxon>Asbolus</taxon>
    </lineage>
</organism>
<dbReference type="GO" id="GO:0005829">
    <property type="term" value="C:cytosol"/>
    <property type="evidence" value="ECO:0007669"/>
    <property type="project" value="TreeGrafter"/>
</dbReference>
<evidence type="ECO:0000313" key="7">
    <source>
        <dbReference type="EMBL" id="RZC40709.1"/>
    </source>
</evidence>
<dbReference type="InterPro" id="IPR051982">
    <property type="entry name" value="CiliaryAsmbly_MitoImport"/>
</dbReference>
<dbReference type="EMBL" id="QDEB01023805">
    <property type="protein sequence ID" value="RZC40709.1"/>
    <property type="molecule type" value="Genomic_DNA"/>
</dbReference>
<feature type="repeat" description="TPR" evidence="5">
    <location>
        <begin position="243"/>
        <end position="276"/>
    </location>
</feature>
<dbReference type="GO" id="GO:0031072">
    <property type="term" value="F:heat shock protein binding"/>
    <property type="evidence" value="ECO:0007669"/>
    <property type="project" value="TreeGrafter"/>
</dbReference>
<dbReference type="InterPro" id="IPR025986">
    <property type="entry name" value="RPAP3-like_C"/>
</dbReference>
<keyword evidence="2" id="KW-0963">Cytoplasm</keyword>
<protein>
    <submittedName>
        <fullName evidence="7">RPAP3 C and/or TPR 11 domain containing protein</fullName>
    </submittedName>
</protein>
<evidence type="ECO:0000256" key="3">
    <source>
        <dbReference type="ARBA" id="ARBA00022737"/>
    </source>
</evidence>
<name>A0A482W7C7_ASBVE</name>
<keyword evidence="8" id="KW-1185">Reference proteome</keyword>
<dbReference type="PANTHER" id="PTHR45984:SF1">
    <property type="entry name" value="SPAG1 AXONEMAL DYNEIN ASSEMBLY FACTOR"/>
    <property type="match status" value="1"/>
</dbReference>
<accession>A0A482W7C7</accession>
<evidence type="ECO:0000256" key="1">
    <source>
        <dbReference type="ARBA" id="ARBA00004496"/>
    </source>
</evidence>
<dbReference type="OrthoDB" id="2942533at2759"/>
<dbReference type="SMART" id="SM00028">
    <property type="entry name" value="TPR"/>
    <property type="match status" value="3"/>
</dbReference>
<gene>
    <name evidence="7" type="ORF">BDFB_004268</name>
</gene>
<proteinExistence type="predicted"/>
<evidence type="ECO:0000256" key="2">
    <source>
        <dbReference type="ARBA" id="ARBA00022490"/>
    </source>
</evidence>
<dbReference type="AlphaFoldDB" id="A0A482W7C7"/>
<evidence type="ECO:0000256" key="5">
    <source>
        <dbReference type="PROSITE-ProRule" id="PRU00339"/>
    </source>
</evidence>
<dbReference type="InterPro" id="IPR011990">
    <property type="entry name" value="TPR-like_helical_dom_sf"/>
</dbReference>
<dbReference type="Pfam" id="PF13877">
    <property type="entry name" value="RPAP3_C"/>
    <property type="match status" value="1"/>
</dbReference>
<comment type="caution">
    <text evidence="7">The sequence shown here is derived from an EMBL/GenBank/DDBJ whole genome shotgun (WGS) entry which is preliminary data.</text>
</comment>
<dbReference type="GO" id="GO:0006626">
    <property type="term" value="P:protein targeting to mitochondrion"/>
    <property type="evidence" value="ECO:0007669"/>
    <property type="project" value="TreeGrafter"/>
</dbReference>
<evidence type="ECO:0000259" key="6">
    <source>
        <dbReference type="Pfam" id="PF13877"/>
    </source>
</evidence>
<feature type="repeat" description="TPR" evidence="5">
    <location>
        <begin position="277"/>
        <end position="310"/>
    </location>
</feature>
<keyword evidence="4 5" id="KW-0802">TPR repeat</keyword>